<dbReference type="OrthoDB" id="6730379at2759"/>
<comment type="caution">
    <text evidence="7">The sequence shown here is derived from an EMBL/GenBank/DDBJ whole genome shotgun (WGS) entry which is preliminary data.</text>
</comment>
<dbReference type="InterPro" id="IPR036259">
    <property type="entry name" value="MFS_trans_sf"/>
</dbReference>
<evidence type="ECO:0000256" key="3">
    <source>
        <dbReference type="ARBA" id="ARBA00022692"/>
    </source>
</evidence>
<accession>A0A409WYZ5</accession>
<sequence length="468" mass="51710">MTAIEEHLDPVIGKRPHSECSFVEKSVSVDSDFKDGDEALRHIGAERTAQFSEEYNLKLRKKIDRLIPPLCAAVFFTQYLDDTSLNYASILDLPITGQNGNIQIFGGFVAYVRRLSLAKNPFDATVSYQGVSSFSARKHIAPWRIIYAGLGVLTILVGVGVFIWLPDSPAHAKFLTKEERIAALHRVHAGIGSITNKRWKTYQVKEAVTDLRTWLFVLTVFLTGIPNGALSNCETLPPFFSFRVIDNCYGLMGDPSVNNIIIKNFGYTSKHTLILSVPSGVAAVVMALWFKSCSEITGCRTPMLPIAIPLLVPPIIGSAMLIGLNHSGQKMTLVSATYLLGTIKSAMASLYDYNASNTSGHTKKSIINAMTLVSFGVGNIVGTEIFQPKDAPDYIAGKTAIVVLLTIQLLVCLLIRWVNIGMNKKKLEIIAEETARRGWTEADVQRERDKCAFDDFTDKENIFFVYTT</sequence>
<feature type="transmembrane region" description="Helical" evidence="6">
    <location>
        <begin position="273"/>
        <end position="290"/>
    </location>
</feature>
<dbReference type="AlphaFoldDB" id="A0A409WYZ5"/>
<comment type="subcellular location">
    <subcellularLocation>
        <location evidence="1">Membrane</location>
        <topology evidence="1">Multi-pass membrane protein</topology>
    </subcellularLocation>
</comment>
<feature type="transmembrane region" description="Helical" evidence="6">
    <location>
        <begin position="145"/>
        <end position="165"/>
    </location>
</feature>
<evidence type="ECO:0008006" key="9">
    <source>
        <dbReference type="Google" id="ProtNLM"/>
    </source>
</evidence>
<keyword evidence="4 6" id="KW-1133">Transmembrane helix</keyword>
<protein>
    <recommendedName>
        <fullName evidence="9">MFS general substrate transporter</fullName>
    </recommendedName>
</protein>
<evidence type="ECO:0000256" key="1">
    <source>
        <dbReference type="ARBA" id="ARBA00004141"/>
    </source>
</evidence>
<organism evidence="7 8">
    <name type="scientific">Panaeolus cyanescens</name>
    <dbReference type="NCBI Taxonomy" id="181874"/>
    <lineage>
        <taxon>Eukaryota</taxon>
        <taxon>Fungi</taxon>
        <taxon>Dikarya</taxon>
        <taxon>Basidiomycota</taxon>
        <taxon>Agaricomycotina</taxon>
        <taxon>Agaricomycetes</taxon>
        <taxon>Agaricomycetidae</taxon>
        <taxon>Agaricales</taxon>
        <taxon>Agaricineae</taxon>
        <taxon>Galeropsidaceae</taxon>
        <taxon>Panaeolus</taxon>
    </lineage>
</organism>
<dbReference type="EMBL" id="NHTK01004992">
    <property type="protein sequence ID" value="PPQ83745.1"/>
    <property type="molecule type" value="Genomic_DNA"/>
</dbReference>
<evidence type="ECO:0000256" key="2">
    <source>
        <dbReference type="ARBA" id="ARBA00022448"/>
    </source>
</evidence>
<dbReference type="InParanoid" id="A0A409WYZ5"/>
<dbReference type="SUPFAM" id="SSF103473">
    <property type="entry name" value="MFS general substrate transporter"/>
    <property type="match status" value="1"/>
</dbReference>
<feature type="transmembrane region" description="Helical" evidence="6">
    <location>
        <begin position="302"/>
        <end position="324"/>
    </location>
</feature>
<reference evidence="7 8" key="1">
    <citation type="journal article" date="2018" name="Evol. Lett.">
        <title>Horizontal gene cluster transfer increased hallucinogenic mushroom diversity.</title>
        <authorList>
            <person name="Reynolds H.T."/>
            <person name="Vijayakumar V."/>
            <person name="Gluck-Thaler E."/>
            <person name="Korotkin H.B."/>
            <person name="Matheny P.B."/>
            <person name="Slot J.C."/>
        </authorList>
    </citation>
    <scope>NUCLEOTIDE SEQUENCE [LARGE SCALE GENOMIC DNA]</scope>
    <source>
        <strain evidence="7 8">2629</strain>
    </source>
</reference>
<dbReference type="Proteomes" id="UP000284842">
    <property type="component" value="Unassembled WGS sequence"/>
</dbReference>
<dbReference type="GO" id="GO:0016020">
    <property type="term" value="C:membrane"/>
    <property type="evidence" value="ECO:0007669"/>
    <property type="project" value="UniProtKB-SubCell"/>
</dbReference>
<gene>
    <name evidence="7" type="ORF">CVT24_007788</name>
</gene>
<dbReference type="GO" id="GO:0022857">
    <property type="term" value="F:transmembrane transporter activity"/>
    <property type="evidence" value="ECO:0007669"/>
    <property type="project" value="TreeGrafter"/>
</dbReference>
<evidence type="ECO:0000256" key="6">
    <source>
        <dbReference type="SAM" id="Phobius"/>
    </source>
</evidence>
<keyword evidence="2" id="KW-0813">Transport</keyword>
<keyword evidence="8" id="KW-1185">Reference proteome</keyword>
<feature type="transmembrane region" description="Helical" evidence="6">
    <location>
        <begin position="394"/>
        <end position="418"/>
    </location>
</feature>
<evidence type="ECO:0000313" key="7">
    <source>
        <dbReference type="EMBL" id="PPQ83745.1"/>
    </source>
</evidence>
<name>A0A409WYZ5_9AGAR</name>
<evidence type="ECO:0000256" key="4">
    <source>
        <dbReference type="ARBA" id="ARBA00022989"/>
    </source>
</evidence>
<proteinExistence type="predicted"/>
<keyword evidence="5 6" id="KW-0472">Membrane</keyword>
<evidence type="ECO:0000313" key="8">
    <source>
        <dbReference type="Proteomes" id="UP000284842"/>
    </source>
</evidence>
<feature type="transmembrane region" description="Helical" evidence="6">
    <location>
        <begin position="365"/>
        <end position="382"/>
    </location>
</feature>
<keyword evidence="3 6" id="KW-0812">Transmembrane</keyword>
<feature type="transmembrane region" description="Helical" evidence="6">
    <location>
        <begin position="336"/>
        <end position="353"/>
    </location>
</feature>
<dbReference type="STRING" id="181874.A0A409WYZ5"/>
<dbReference type="PANTHER" id="PTHR43791:SF40">
    <property type="entry name" value="THIAMINE PATHWAY TRANSPORTER THI73"/>
    <property type="match status" value="1"/>
</dbReference>
<evidence type="ECO:0000256" key="5">
    <source>
        <dbReference type="ARBA" id="ARBA00023136"/>
    </source>
</evidence>
<dbReference type="PANTHER" id="PTHR43791">
    <property type="entry name" value="PERMEASE-RELATED"/>
    <property type="match status" value="1"/>
</dbReference>
<dbReference type="Gene3D" id="1.20.1250.20">
    <property type="entry name" value="MFS general substrate transporter like domains"/>
    <property type="match status" value="1"/>
</dbReference>